<dbReference type="Pfam" id="PF03703">
    <property type="entry name" value="bPH_2"/>
    <property type="match status" value="1"/>
</dbReference>
<feature type="domain" description="YdbS-like PH" evidence="2">
    <location>
        <begin position="79"/>
        <end position="154"/>
    </location>
</feature>
<evidence type="ECO:0000313" key="4">
    <source>
        <dbReference type="Proteomes" id="UP001500443"/>
    </source>
</evidence>
<gene>
    <name evidence="3" type="ORF">GCM10009802_36040</name>
</gene>
<evidence type="ECO:0000313" key="3">
    <source>
        <dbReference type="EMBL" id="GAA2128641.1"/>
    </source>
</evidence>
<dbReference type="Proteomes" id="UP001500443">
    <property type="component" value="Unassembled WGS sequence"/>
</dbReference>
<feature type="transmembrane region" description="Helical" evidence="1">
    <location>
        <begin position="29"/>
        <end position="46"/>
    </location>
</feature>
<reference evidence="3 4" key="1">
    <citation type="journal article" date="2019" name="Int. J. Syst. Evol. Microbiol.">
        <title>The Global Catalogue of Microorganisms (GCM) 10K type strain sequencing project: providing services to taxonomists for standard genome sequencing and annotation.</title>
        <authorList>
            <consortium name="The Broad Institute Genomics Platform"/>
            <consortium name="The Broad Institute Genome Sequencing Center for Infectious Disease"/>
            <person name="Wu L."/>
            <person name="Ma J."/>
        </authorList>
    </citation>
    <scope>NUCLEOTIDE SEQUENCE [LARGE SCALE GENOMIC DNA]</scope>
    <source>
        <strain evidence="3 4">JCM 15481</strain>
    </source>
</reference>
<keyword evidence="1" id="KW-1133">Transmembrane helix</keyword>
<feature type="transmembrane region" description="Helical" evidence="1">
    <location>
        <begin position="58"/>
        <end position="77"/>
    </location>
</feature>
<dbReference type="PANTHER" id="PTHR37938:SF1">
    <property type="entry name" value="BLL0215 PROTEIN"/>
    <property type="match status" value="1"/>
</dbReference>
<dbReference type="EMBL" id="BAAAPF010000117">
    <property type="protein sequence ID" value="GAA2128641.1"/>
    <property type="molecule type" value="Genomic_DNA"/>
</dbReference>
<organism evidence="3 4">
    <name type="scientific">Streptomyces synnematoformans</name>
    <dbReference type="NCBI Taxonomy" id="415721"/>
    <lineage>
        <taxon>Bacteria</taxon>
        <taxon>Bacillati</taxon>
        <taxon>Actinomycetota</taxon>
        <taxon>Actinomycetes</taxon>
        <taxon>Kitasatosporales</taxon>
        <taxon>Streptomycetaceae</taxon>
        <taxon>Streptomyces</taxon>
    </lineage>
</organism>
<keyword evidence="1" id="KW-0472">Membrane</keyword>
<accession>A0ABN2YMS6</accession>
<keyword evidence="4" id="KW-1185">Reference proteome</keyword>
<sequence>MPIADRHLAEDESLVYVTRQHWTTLVNEFLALCVIALAAVVLAWWLPTDEDWGKKAAFVVLAVAAVCACYFWLIPLLQWRSTMYILTTKRLYKRSGFLSKSGRSIPLARVNDVSFRANLWERIMRYGTLSVQSASEQGMMTLRHVPDPEGLKAEIYRAVDTLASGTGDGAAPLR</sequence>
<name>A0ABN2YMS6_9ACTN</name>
<dbReference type="InterPro" id="IPR005182">
    <property type="entry name" value="YdbS-like_PH"/>
</dbReference>
<dbReference type="PANTHER" id="PTHR37938">
    <property type="entry name" value="BLL0215 PROTEIN"/>
    <property type="match status" value="1"/>
</dbReference>
<evidence type="ECO:0000259" key="2">
    <source>
        <dbReference type="Pfam" id="PF03703"/>
    </source>
</evidence>
<proteinExistence type="predicted"/>
<dbReference type="RefSeq" id="WP_344291022.1">
    <property type="nucleotide sequence ID" value="NZ_BAAAPF010000117.1"/>
</dbReference>
<evidence type="ECO:0000256" key="1">
    <source>
        <dbReference type="SAM" id="Phobius"/>
    </source>
</evidence>
<comment type="caution">
    <text evidence="3">The sequence shown here is derived from an EMBL/GenBank/DDBJ whole genome shotgun (WGS) entry which is preliminary data.</text>
</comment>
<protein>
    <submittedName>
        <fullName evidence="3">PH domain-containing protein</fullName>
    </submittedName>
</protein>
<keyword evidence="1" id="KW-0812">Transmembrane</keyword>